<feature type="signal peptide" evidence="1">
    <location>
        <begin position="1"/>
        <end position="22"/>
    </location>
</feature>
<organism evidence="3 4">
    <name type="scientific">Labeo rohita</name>
    <name type="common">Indian major carp</name>
    <name type="synonym">Cyprinus rohita</name>
    <dbReference type="NCBI Taxonomy" id="84645"/>
    <lineage>
        <taxon>Eukaryota</taxon>
        <taxon>Metazoa</taxon>
        <taxon>Chordata</taxon>
        <taxon>Craniata</taxon>
        <taxon>Vertebrata</taxon>
        <taxon>Euteleostomi</taxon>
        <taxon>Actinopterygii</taxon>
        <taxon>Neopterygii</taxon>
        <taxon>Teleostei</taxon>
        <taxon>Ostariophysi</taxon>
        <taxon>Cypriniformes</taxon>
        <taxon>Cyprinidae</taxon>
        <taxon>Labeoninae</taxon>
        <taxon>Labeonini</taxon>
        <taxon>Labeo</taxon>
    </lineage>
</organism>
<feature type="domain" description="Immunoglobulin V-set" evidence="2">
    <location>
        <begin position="34"/>
        <end position="126"/>
    </location>
</feature>
<keyword evidence="1" id="KW-0732">Signal</keyword>
<dbReference type="InterPro" id="IPR036179">
    <property type="entry name" value="Ig-like_dom_sf"/>
</dbReference>
<gene>
    <name evidence="3" type="ORF">ROHU_012518</name>
</gene>
<evidence type="ECO:0000256" key="1">
    <source>
        <dbReference type="SAM" id="SignalP"/>
    </source>
</evidence>
<comment type="caution">
    <text evidence="3">The sequence shown here is derived from an EMBL/GenBank/DDBJ whole genome shotgun (WGS) entry which is preliminary data.</text>
</comment>
<dbReference type="EMBL" id="QBIY01013385">
    <property type="protein sequence ID" value="RXN05952.1"/>
    <property type="molecule type" value="Genomic_DNA"/>
</dbReference>
<feature type="chain" id="PRO_5019846957" evidence="1">
    <location>
        <begin position="23"/>
        <end position="133"/>
    </location>
</feature>
<name>A0A498LCM5_LABRO</name>
<proteinExistence type="predicted"/>
<dbReference type="Proteomes" id="UP000290572">
    <property type="component" value="Unassembled WGS sequence"/>
</dbReference>
<accession>A0A498LCM5</accession>
<sequence>MGCPALLLQSFIFISLTAKGVQYDVTYIVSRMCVVRQSTVLIPCKHTSPYVQVSTAEWLFGKSKQEVRVSQDPAFKGRVEFVQPDGGNCSLLLRDVRENDTGIFRFVLSSSSGRDWTNNQGIQLEVTGEWRVG</sequence>
<dbReference type="Gene3D" id="2.60.40.10">
    <property type="entry name" value="Immunoglobulins"/>
    <property type="match status" value="1"/>
</dbReference>
<reference evidence="3 4" key="1">
    <citation type="submission" date="2018-03" db="EMBL/GenBank/DDBJ databases">
        <title>Draft genome sequence of Rohu Carp (Labeo rohita).</title>
        <authorList>
            <person name="Das P."/>
            <person name="Kushwaha B."/>
            <person name="Joshi C.G."/>
            <person name="Kumar D."/>
            <person name="Nagpure N.S."/>
            <person name="Sahoo L."/>
            <person name="Das S.P."/>
            <person name="Bit A."/>
            <person name="Patnaik S."/>
            <person name="Meher P.K."/>
            <person name="Jayasankar P."/>
            <person name="Koringa P.G."/>
            <person name="Patel N.V."/>
            <person name="Hinsu A.T."/>
            <person name="Kumar R."/>
            <person name="Pandey M."/>
            <person name="Agarwal S."/>
            <person name="Srivastava S."/>
            <person name="Singh M."/>
            <person name="Iquebal M.A."/>
            <person name="Jaiswal S."/>
            <person name="Angadi U.B."/>
            <person name="Kumar N."/>
            <person name="Raza M."/>
            <person name="Shah T.M."/>
            <person name="Rai A."/>
            <person name="Jena J.K."/>
        </authorList>
    </citation>
    <scope>NUCLEOTIDE SEQUENCE [LARGE SCALE GENOMIC DNA]</scope>
    <source>
        <strain evidence="3">DASCIFA01</strain>
        <tissue evidence="3">Testis</tissue>
    </source>
</reference>
<dbReference type="STRING" id="84645.A0A498LCM5"/>
<dbReference type="PANTHER" id="PTHR46013:SF4">
    <property type="entry name" value="B-CELL RECEPTOR CD22-RELATED"/>
    <property type="match status" value="1"/>
</dbReference>
<evidence type="ECO:0000259" key="2">
    <source>
        <dbReference type="Pfam" id="PF07686"/>
    </source>
</evidence>
<dbReference type="AlphaFoldDB" id="A0A498LCM5"/>
<evidence type="ECO:0000313" key="4">
    <source>
        <dbReference type="Proteomes" id="UP000290572"/>
    </source>
</evidence>
<protein>
    <submittedName>
        <fullName evidence="3">B-cell receptor CD22-like protein</fullName>
    </submittedName>
</protein>
<dbReference type="InterPro" id="IPR013106">
    <property type="entry name" value="Ig_V-set"/>
</dbReference>
<dbReference type="PANTHER" id="PTHR46013">
    <property type="entry name" value="VASCULAR CELL ADHESION MOLECULE 1"/>
    <property type="match status" value="1"/>
</dbReference>
<keyword evidence="3" id="KW-0675">Receptor</keyword>
<keyword evidence="4" id="KW-1185">Reference proteome</keyword>
<dbReference type="InterPro" id="IPR013783">
    <property type="entry name" value="Ig-like_fold"/>
</dbReference>
<dbReference type="SUPFAM" id="SSF48726">
    <property type="entry name" value="Immunoglobulin"/>
    <property type="match status" value="1"/>
</dbReference>
<dbReference type="Pfam" id="PF07686">
    <property type="entry name" value="V-set"/>
    <property type="match status" value="1"/>
</dbReference>
<evidence type="ECO:0000313" key="3">
    <source>
        <dbReference type="EMBL" id="RXN05952.1"/>
    </source>
</evidence>